<dbReference type="Proteomes" id="UP001174909">
    <property type="component" value="Unassembled WGS sequence"/>
</dbReference>
<organism evidence="1 2">
    <name type="scientific">Geodia barretti</name>
    <name type="common">Barrett's horny sponge</name>
    <dbReference type="NCBI Taxonomy" id="519541"/>
    <lineage>
        <taxon>Eukaryota</taxon>
        <taxon>Metazoa</taxon>
        <taxon>Porifera</taxon>
        <taxon>Demospongiae</taxon>
        <taxon>Heteroscleromorpha</taxon>
        <taxon>Tetractinellida</taxon>
        <taxon>Astrophorina</taxon>
        <taxon>Geodiidae</taxon>
        <taxon>Geodia</taxon>
    </lineage>
</organism>
<dbReference type="AlphaFoldDB" id="A0AA35SPQ1"/>
<keyword evidence="2" id="KW-1185">Reference proteome</keyword>
<gene>
    <name evidence="1" type="ORF">GBAR_LOCUS19150</name>
</gene>
<evidence type="ECO:0000313" key="1">
    <source>
        <dbReference type="EMBL" id="CAI8033965.1"/>
    </source>
</evidence>
<sequence>MPRPLICSTPFFLSRRTHTTGESPHDLAAAINRQTVIEGNIADTDAVFAGILHQLQNFGISQQRLAWNAAPVQAHSTNVIVLDNRSAQTKLRCANRRDIAARTRANNNHIIICQSNTSKRRASFTLSYRLRDHAKTCFCVFYQEPILH</sequence>
<protein>
    <submittedName>
        <fullName evidence="1">Uncharacterized protein</fullName>
    </submittedName>
</protein>
<reference evidence="1" key="1">
    <citation type="submission" date="2023-03" db="EMBL/GenBank/DDBJ databases">
        <authorList>
            <person name="Steffen K."/>
            <person name="Cardenas P."/>
        </authorList>
    </citation>
    <scope>NUCLEOTIDE SEQUENCE</scope>
</reference>
<dbReference type="EMBL" id="CASHTH010002708">
    <property type="protein sequence ID" value="CAI8033965.1"/>
    <property type="molecule type" value="Genomic_DNA"/>
</dbReference>
<accession>A0AA35SPQ1</accession>
<evidence type="ECO:0000313" key="2">
    <source>
        <dbReference type="Proteomes" id="UP001174909"/>
    </source>
</evidence>
<name>A0AA35SPQ1_GEOBA</name>
<comment type="caution">
    <text evidence="1">The sequence shown here is derived from an EMBL/GenBank/DDBJ whole genome shotgun (WGS) entry which is preliminary data.</text>
</comment>
<proteinExistence type="predicted"/>